<dbReference type="InParanoid" id="A0A1Y2BLM8"/>
<keyword evidence="3" id="KW-1185">Reference proteome</keyword>
<proteinExistence type="predicted"/>
<feature type="compositionally biased region" description="Polar residues" evidence="1">
    <location>
        <begin position="198"/>
        <end position="226"/>
    </location>
</feature>
<feature type="region of interest" description="Disordered" evidence="1">
    <location>
        <begin position="188"/>
        <end position="226"/>
    </location>
</feature>
<accession>A0A1Y2BLM8</accession>
<comment type="caution">
    <text evidence="2">The sequence shown here is derived from an EMBL/GenBank/DDBJ whole genome shotgun (WGS) entry which is preliminary data.</text>
</comment>
<dbReference type="EMBL" id="MCFC01000002">
    <property type="protein sequence ID" value="ORY35035.1"/>
    <property type="molecule type" value="Genomic_DNA"/>
</dbReference>
<gene>
    <name evidence="2" type="ORF">BCR39DRAFT_516275</name>
</gene>
<name>A0A1Y2BLM8_9TREE</name>
<evidence type="ECO:0000256" key="1">
    <source>
        <dbReference type="SAM" id="MobiDB-lite"/>
    </source>
</evidence>
<dbReference type="Proteomes" id="UP000193986">
    <property type="component" value="Unassembled WGS sequence"/>
</dbReference>
<evidence type="ECO:0000313" key="2">
    <source>
        <dbReference type="EMBL" id="ORY35035.1"/>
    </source>
</evidence>
<reference evidence="2 3" key="1">
    <citation type="submission" date="2016-07" db="EMBL/GenBank/DDBJ databases">
        <title>Pervasive Adenine N6-methylation of Active Genes in Fungi.</title>
        <authorList>
            <consortium name="DOE Joint Genome Institute"/>
            <person name="Mondo S.J."/>
            <person name="Dannebaum R.O."/>
            <person name="Kuo R.C."/>
            <person name="Labutti K."/>
            <person name="Haridas S."/>
            <person name="Kuo A."/>
            <person name="Salamov A."/>
            <person name="Ahrendt S.R."/>
            <person name="Lipzen A."/>
            <person name="Sullivan W."/>
            <person name="Andreopoulos W.B."/>
            <person name="Clum A."/>
            <person name="Lindquist E."/>
            <person name="Daum C."/>
            <person name="Ramamoorthy G.K."/>
            <person name="Gryganskyi A."/>
            <person name="Culley D."/>
            <person name="Magnuson J.K."/>
            <person name="James T.Y."/>
            <person name="O'Malley M.A."/>
            <person name="Stajich J.E."/>
            <person name="Spatafora J.W."/>
            <person name="Visel A."/>
            <person name="Grigoriev I.V."/>
        </authorList>
    </citation>
    <scope>NUCLEOTIDE SEQUENCE [LARGE SCALE GENOMIC DNA]</scope>
    <source>
        <strain evidence="2 3">68-887.2</strain>
    </source>
</reference>
<evidence type="ECO:0000313" key="3">
    <source>
        <dbReference type="Proteomes" id="UP000193986"/>
    </source>
</evidence>
<dbReference type="AlphaFoldDB" id="A0A1Y2BLM8"/>
<protein>
    <submittedName>
        <fullName evidence="2">Uncharacterized protein</fullName>
    </submittedName>
</protein>
<sequence>MSVNVDQYLIDHLGGVVKIGDDSNSSASTFLLAPISFRSRSTIADNCIDLAGQTTNDSDAASAMIAALNRPETLNPDPWRDEPSRTRWAITCQGHPSAFGVVSHIRGGILVTLHSVGPNQHWSRSCVNEDLQSALFDLCPGGETDEVTALRERLNEQPSRVTWDIRQVLRLPQLNEQTDAGYSYEKWKAERDSDAESIPTSDLNGPTTMASEDSTPASDESTSLHFSNSYTIPHSVQMDPHFLQSNGTDTPYLFNTLS</sequence>
<organism evidence="2 3">
    <name type="scientific">Naematelia encephala</name>
    <dbReference type="NCBI Taxonomy" id="71784"/>
    <lineage>
        <taxon>Eukaryota</taxon>
        <taxon>Fungi</taxon>
        <taxon>Dikarya</taxon>
        <taxon>Basidiomycota</taxon>
        <taxon>Agaricomycotina</taxon>
        <taxon>Tremellomycetes</taxon>
        <taxon>Tremellales</taxon>
        <taxon>Naemateliaceae</taxon>
        <taxon>Naematelia</taxon>
    </lineage>
</organism>